<accession>A0A9W9JAV0</accession>
<name>A0A9W9JAV0_9EURO</name>
<sequence>MFSDTHPHPISAEHGHKERDQHRDQHRNSTDPDVIHYLYFEDNDGFFPPSWIGKDPDQRSSSENTSGNDFDGRDTSASAGKGNT</sequence>
<protein>
    <submittedName>
        <fullName evidence="2">Uncharacterized protein</fullName>
    </submittedName>
</protein>
<gene>
    <name evidence="2" type="ORF">N7472_006144</name>
</gene>
<keyword evidence="3" id="KW-1185">Reference proteome</keyword>
<reference evidence="2" key="1">
    <citation type="submission" date="2022-11" db="EMBL/GenBank/DDBJ databases">
        <authorList>
            <person name="Petersen C."/>
        </authorList>
    </citation>
    <scope>NUCLEOTIDE SEQUENCE</scope>
    <source>
        <strain evidence="2">IBT 16849</strain>
    </source>
</reference>
<feature type="compositionally biased region" description="Basic and acidic residues" evidence="1">
    <location>
        <begin position="1"/>
        <end position="34"/>
    </location>
</feature>
<feature type="region of interest" description="Disordered" evidence="1">
    <location>
        <begin position="1"/>
        <end position="35"/>
    </location>
</feature>
<reference evidence="2" key="2">
    <citation type="journal article" date="2023" name="IMA Fungus">
        <title>Comparative genomic study of the Penicillium genus elucidates a diverse pangenome and 15 lateral gene transfer events.</title>
        <authorList>
            <person name="Petersen C."/>
            <person name="Sorensen T."/>
            <person name="Nielsen M.R."/>
            <person name="Sondergaard T.E."/>
            <person name="Sorensen J.L."/>
            <person name="Fitzpatrick D.A."/>
            <person name="Frisvad J.C."/>
            <person name="Nielsen K.L."/>
        </authorList>
    </citation>
    <scope>NUCLEOTIDE SEQUENCE</scope>
    <source>
        <strain evidence="2">IBT 16849</strain>
    </source>
</reference>
<feature type="region of interest" description="Disordered" evidence="1">
    <location>
        <begin position="47"/>
        <end position="84"/>
    </location>
</feature>
<dbReference type="EMBL" id="JAPQKP010000004">
    <property type="protein sequence ID" value="KAJ5193678.1"/>
    <property type="molecule type" value="Genomic_DNA"/>
</dbReference>
<dbReference type="OrthoDB" id="4475146at2759"/>
<comment type="caution">
    <text evidence="2">The sequence shown here is derived from an EMBL/GenBank/DDBJ whole genome shotgun (WGS) entry which is preliminary data.</text>
</comment>
<evidence type="ECO:0000256" key="1">
    <source>
        <dbReference type="SAM" id="MobiDB-lite"/>
    </source>
</evidence>
<evidence type="ECO:0000313" key="3">
    <source>
        <dbReference type="Proteomes" id="UP001150879"/>
    </source>
</evidence>
<dbReference type="Proteomes" id="UP001150879">
    <property type="component" value="Unassembled WGS sequence"/>
</dbReference>
<evidence type="ECO:0000313" key="2">
    <source>
        <dbReference type="EMBL" id="KAJ5193678.1"/>
    </source>
</evidence>
<dbReference type="AlphaFoldDB" id="A0A9W9JAV0"/>
<proteinExistence type="predicted"/>
<organism evidence="2 3">
    <name type="scientific">Penicillium cf. griseofulvum</name>
    <dbReference type="NCBI Taxonomy" id="2972120"/>
    <lineage>
        <taxon>Eukaryota</taxon>
        <taxon>Fungi</taxon>
        <taxon>Dikarya</taxon>
        <taxon>Ascomycota</taxon>
        <taxon>Pezizomycotina</taxon>
        <taxon>Eurotiomycetes</taxon>
        <taxon>Eurotiomycetidae</taxon>
        <taxon>Eurotiales</taxon>
        <taxon>Aspergillaceae</taxon>
        <taxon>Penicillium</taxon>
    </lineage>
</organism>
<feature type="compositionally biased region" description="Polar residues" evidence="1">
    <location>
        <begin position="75"/>
        <end position="84"/>
    </location>
</feature>